<dbReference type="PANTHER" id="PTHR23334">
    <property type="entry name" value="CCAAT/ENHANCER BINDING PROTEIN"/>
    <property type="match status" value="1"/>
</dbReference>
<evidence type="ECO:0000256" key="11">
    <source>
        <dbReference type="ARBA" id="ARBA00023242"/>
    </source>
</evidence>
<evidence type="ECO:0000256" key="9">
    <source>
        <dbReference type="ARBA" id="ARBA00023136"/>
    </source>
</evidence>
<evidence type="ECO:0000256" key="8">
    <source>
        <dbReference type="ARBA" id="ARBA00023125"/>
    </source>
</evidence>
<dbReference type="Pfam" id="PF01697">
    <property type="entry name" value="Glyco_transf_92"/>
    <property type="match status" value="1"/>
</dbReference>
<evidence type="ECO:0000256" key="2">
    <source>
        <dbReference type="ARBA" id="ARBA00004370"/>
    </source>
</evidence>
<dbReference type="Gene3D" id="1.20.5.170">
    <property type="match status" value="1"/>
</dbReference>
<dbReference type="GO" id="GO:0016757">
    <property type="term" value="F:glycosyltransferase activity"/>
    <property type="evidence" value="ECO:0007669"/>
    <property type="project" value="UniProtKB-KW"/>
</dbReference>
<evidence type="ECO:0000256" key="6">
    <source>
        <dbReference type="ARBA" id="ARBA00022679"/>
    </source>
</evidence>
<dbReference type="InterPro" id="IPR031106">
    <property type="entry name" value="C/EBP"/>
</dbReference>
<keyword evidence="12" id="KW-0175">Coiled coil</keyword>
<evidence type="ECO:0000256" key="1">
    <source>
        <dbReference type="ARBA" id="ARBA00004123"/>
    </source>
</evidence>
<comment type="similarity">
    <text evidence="3">Belongs to the bZIP family. C/EBP subfamily.</text>
</comment>
<evidence type="ECO:0000256" key="14">
    <source>
        <dbReference type="SAM" id="Phobius"/>
    </source>
</evidence>
<organism evidence="16 17">
    <name type="scientific">Brachionus calyciflorus</name>
    <dbReference type="NCBI Taxonomy" id="104777"/>
    <lineage>
        <taxon>Eukaryota</taxon>
        <taxon>Metazoa</taxon>
        <taxon>Spiralia</taxon>
        <taxon>Gnathifera</taxon>
        <taxon>Rotifera</taxon>
        <taxon>Eurotatoria</taxon>
        <taxon>Monogononta</taxon>
        <taxon>Pseudotrocha</taxon>
        <taxon>Ploima</taxon>
        <taxon>Brachionidae</taxon>
        <taxon>Brachionus</taxon>
    </lineage>
</organism>
<keyword evidence="14" id="KW-1133">Transmembrane helix</keyword>
<protein>
    <recommendedName>
        <fullName evidence="15">BZIP domain-containing protein</fullName>
    </recommendedName>
</protein>
<feature type="region of interest" description="Disordered" evidence="13">
    <location>
        <begin position="534"/>
        <end position="563"/>
    </location>
</feature>
<comment type="similarity">
    <text evidence="4">Belongs to the glycosyltransferase 92 family.</text>
</comment>
<proteinExistence type="inferred from homology"/>
<evidence type="ECO:0000256" key="12">
    <source>
        <dbReference type="SAM" id="Coils"/>
    </source>
</evidence>
<evidence type="ECO:0000256" key="3">
    <source>
        <dbReference type="ARBA" id="ARBA00006951"/>
    </source>
</evidence>
<evidence type="ECO:0000256" key="13">
    <source>
        <dbReference type="SAM" id="MobiDB-lite"/>
    </source>
</evidence>
<dbReference type="CDD" id="cd14693">
    <property type="entry name" value="bZIP_CEBP"/>
    <property type="match status" value="1"/>
</dbReference>
<dbReference type="InterPro" id="IPR008166">
    <property type="entry name" value="Glyco_transf_92"/>
</dbReference>
<feature type="compositionally biased region" description="Low complexity" evidence="13">
    <location>
        <begin position="639"/>
        <end position="657"/>
    </location>
</feature>
<feature type="transmembrane region" description="Helical" evidence="14">
    <location>
        <begin position="6"/>
        <end position="25"/>
    </location>
</feature>
<evidence type="ECO:0000313" key="17">
    <source>
        <dbReference type="Proteomes" id="UP000663879"/>
    </source>
</evidence>
<dbReference type="EMBL" id="CAJNOC010000455">
    <property type="protein sequence ID" value="CAF0763590.1"/>
    <property type="molecule type" value="Genomic_DNA"/>
</dbReference>
<feature type="compositionally biased region" description="Basic and acidic residues" evidence="13">
    <location>
        <begin position="546"/>
        <end position="558"/>
    </location>
</feature>
<keyword evidence="10" id="KW-0804">Transcription</keyword>
<keyword evidence="8" id="KW-0238">DNA-binding</keyword>
<dbReference type="PROSITE" id="PS50217">
    <property type="entry name" value="BZIP"/>
    <property type="match status" value="1"/>
</dbReference>
<keyword evidence="11" id="KW-0539">Nucleus</keyword>
<keyword evidence="5" id="KW-0328">Glycosyltransferase</keyword>
<dbReference type="InterPro" id="IPR046347">
    <property type="entry name" value="bZIP_sf"/>
</dbReference>
<sequence>MFYRKLSWLTILLFSLTIFFQVYLVRKNKSNFSFFSTSYKISNNCSNEWYIFNEHVFIRKTLSFYYQDINQIKIYKLNDANYTYEFSLEAEIHSNNKIHKLNVENVTIKPISGFFNNHLSYIKGDLKFNEPIDAIKLNIQALNNKGQIISSESGSLDLEVKSFSVNHNDKKHSAVCTKLFYLKDEDLNELEWWLRINQKIGYDKILIFNNSIGTGHKFEKLISQFENFVEVIQMQCLPSFGYFYNTSYFFSYEEVYFGNIANKLILRHHFQRLSINECLLRLKNQYQNIAVYDIDDVIIPRNTLEFYNNNSKKIMKPEIYTYPQELDLISNKNSKMIPYLDSLRTNINITDNITLHFKIGHYLKPSTVDFIFEKLKIILNDHKNDSLNFSYVINVNQPEEKVQEGGFLNFNLTIQTNKELNHAKQLNVFYDKYLMPLMKKNEDKFASQIDSSFVRFFMLLGTNASSKLWGKSIYDSRMDKHIWFHYPDDYKNTEVPINYGHTTTTMKMKTFLYSFFQTNNSYLIQKSMRHADASAKSSSSEDQDDYLTKRQRNNDSVRRSRAKSRAITQECAAKVQELRVENVQLNSKLESLQSELFTLKNLFQSCFKSDNLLTKPNDIPTSTLYKLIMKKDLNSANDNNGSEFSSPVSSPGVPNSPDRVESSLFTSTDKFYINQIKNSLSTVMNMDSKMTLHQNLILKNPIATEHDYSSASH</sequence>
<dbReference type="GO" id="GO:0000981">
    <property type="term" value="F:DNA-binding transcription factor activity, RNA polymerase II-specific"/>
    <property type="evidence" value="ECO:0007669"/>
    <property type="project" value="TreeGrafter"/>
</dbReference>
<evidence type="ECO:0000259" key="15">
    <source>
        <dbReference type="PROSITE" id="PS50217"/>
    </source>
</evidence>
<dbReference type="GO" id="GO:0006351">
    <property type="term" value="P:DNA-templated transcription"/>
    <property type="evidence" value="ECO:0007669"/>
    <property type="project" value="InterPro"/>
</dbReference>
<evidence type="ECO:0000256" key="4">
    <source>
        <dbReference type="ARBA" id="ARBA00007647"/>
    </source>
</evidence>
<comment type="caution">
    <text evidence="16">The sequence shown here is derived from an EMBL/GenBank/DDBJ whole genome shotgun (WGS) entry which is preliminary data.</text>
</comment>
<gene>
    <name evidence="16" type="ORF">OXX778_LOCUS4565</name>
</gene>
<dbReference type="GO" id="GO:0016020">
    <property type="term" value="C:membrane"/>
    <property type="evidence" value="ECO:0007669"/>
    <property type="project" value="UniProtKB-SubCell"/>
</dbReference>
<dbReference type="Proteomes" id="UP000663879">
    <property type="component" value="Unassembled WGS sequence"/>
</dbReference>
<dbReference type="SUPFAM" id="SSF57959">
    <property type="entry name" value="Leucine zipper domain"/>
    <property type="match status" value="1"/>
</dbReference>
<evidence type="ECO:0000256" key="7">
    <source>
        <dbReference type="ARBA" id="ARBA00023015"/>
    </source>
</evidence>
<name>A0A813Q8R4_9BILA</name>
<dbReference type="OrthoDB" id="10039716at2759"/>
<dbReference type="InterPro" id="IPR004827">
    <property type="entry name" value="bZIP"/>
</dbReference>
<keyword evidence="6" id="KW-0808">Transferase</keyword>
<dbReference type="Pfam" id="PF07716">
    <property type="entry name" value="bZIP_2"/>
    <property type="match status" value="1"/>
</dbReference>
<dbReference type="GO" id="GO:0005634">
    <property type="term" value="C:nucleus"/>
    <property type="evidence" value="ECO:0007669"/>
    <property type="project" value="UniProtKB-SubCell"/>
</dbReference>
<reference evidence="16" key="1">
    <citation type="submission" date="2021-02" db="EMBL/GenBank/DDBJ databases">
        <authorList>
            <person name="Nowell W R."/>
        </authorList>
    </citation>
    <scope>NUCLEOTIDE SEQUENCE</scope>
    <source>
        <strain evidence="16">Ploen Becks lab</strain>
    </source>
</reference>
<comment type="subcellular location">
    <subcellularLocation>
        <location evidence="2">Membrane</location>
    </subcellularLocation>
    <subcellularLocation>
        <location evidence="1">Nucleus</location>
    </subcellularLocation>
</comment>
<feature type="region of interest" description="Disordered" evidence="13">
    <location>
        <begin position="638"/>
        <end position="660"/>
    </location>
</feature>
<dbReference type="GO" id="GO:0000978">
    <property type="term" value="F:RNA polymerase II cis-regulatory region sequence-specific DNA binding"/>
    <property type="evidence" value="ECO:0007669"/>
    <property type="project" value="TreeGrafter"/>
</dbReference>
<keyword evidence="9 14" id="KW-0472">Membrane</keyword>
<accession>A0A813Q8R4</accession>
<feature type="coiled-coil region" evidence="12">
    <location>
        <begin position="575"/>
        <end position="602"/>
    </location>
</feature>
<evidence type="ECO:0000256" key="10">
    <source>
        <dbReference type="ARBA" id="ARBA00023163"/>
    </source>
</evidence>
<dbReference type="SMART" id="SM00338">
    <property type="entry name" value="BRLZ"/>
    <property type="match status" value="1"/>
</dbReference>
<evidence type="ECO:0000313" key="16">
    <source>
        <dbReference type="EMBL" id="CAF0763590.1"/>
    </source>
</evidence>
<evidence type="ECO:0000256" key="5">
    <source>
        <dbReference type="ARBA" id="ARBA00022676"/>
    </source>
</evidence>
<dbReference type="PANTHER" id="PTHR23334:SF69">
    <property type="entry name" value="CCAAT_ENHANCER-BINDING PROTEIN GAMMA"/>
    <property type="match status" value="1"/>
</dbReference>
<keyword evidence="7" id="KW-0805">Transcription regulation</keyword>
<feature type="domain" description="BZIP" evidence="15">
    <location>
        <begin position="543"/>
        <end position="606"/>
    </location>
</feature>
<dbReference type="AlphaFoldDB" id="A0A813Q8R4"/>
<keyword evidence="14" id="KW-0812">Transmembrane</keyword>
<keyword evidence="17" id="KW-1185">Reference proteome</keyword>